<organism evidence="2 3">
    <name type="scientific">Meganyctiphanes norvegica</name>
    <name type="common">Northern krill</name>
    <name type="synonym">Thysanopoda norvegica</name>
    <dbReference type="NCBI Taxonomy" id="48144"/>
    <lineage>
        <taxon>Eukaryota</taxon>
        <taxon>Metazoa</taxon>
        <taxon>Ecdysozoa</taxon>
        <taxon>Arthropoda</taxon>
        <taxon>Crustacea</taxon>
        <taxon>Multicrustacea</taxon>
        <taxon>Malacostraca</taxon>
        <taxon>Eumalacostraca</taxon>
        <taxon>Eucarida</taxon>
        <taxon>Euphausiacea</taxon>
        <taxon>Euphausiidae</taxon>
        <taxon>Meganyctiphanes</taxon>
    </lineage>
</organism>
<dbReference type="AlphaFoldDB" id="A0AAV2PYP7"/>
<dbReference type="PANTHER" id="PTHR11360">
    <property type="entry name" value="MONOCARBOXYLATE TRANSPORTER"/>
    <property type="match status" value="1"/>
</dbReference>
<sequence length="387" mass="42203">MTTQTVENNNSQNSNERNGISVIETGTNLDIPSGKDGGYGWVVVFAILGINVMCAGFIKTFGLLVIAIRDYFPDASNTSIGVIISLQNGCRGLLAPLMGALTVTVGARACVTCGALLVCSGLLLSVFANDVLYLAITIGAMAGTGICLSETSGVIEVNQYWETRRATANGIRTAGNPLGGMTFPILYAAILQIFGIPIAYIVIAGIMLQIAVLAFLLRPFEINKKFVIQNYIKTLDISSGDKKKLTKSYAITSQSNIKKKKPLDFRLLKNPVYLTFLLMNVGLTFVLPNNLYYCALYAKTIGLSSWEISIILAYYSGMDFVCRLTCGWLTDKKIYKKSHAFIAGMLLGGYTLMPYTTEVWPFLCEQTIGGMTNFFFSVLIRPMGTRK</sequence>
<dbReference type="Pfam" id="PF07690">
    <property type="entry name" value="MFS_1"/>
    <property type="match status" value="1"/>
</dbReference>
<feature type="transmembrane region" description="Helical" evidence="1">
    <location>
        <begin position="308"/>
        <end position="326"/>
    </location>
</feature>
<evidence type="ECO:0000313" key="2">
    <source>
        <dbReference type="EMBL" id="CAL4067275.1"/>
    </source>
</evidence>
<proteinExistence type="predicted"/>
<gene>
    <name evidence="2" type="ORF">MNOR_LOCUS6351</name>
</gene>
<dbReference type="Proteomes" id="UP001497623">
    <property type="component" value="Unassembled WGS sequence"/>
</dbReference>
<dbReference type="InterPro" id="IPR036259">
    <property type="entry name" value="MFS_trans_sf"/>
</dbReference>
<keyword evidence="1" id="KW-0812">Transmembrane</keyword>
<dbReference type="InterPro" id="IPR011701">
    <property type="entry name" value="MFS"/>
</dbReference>
<evidence type="ECO:0000256" key="1">
    <source>
        <dbReference type="SAM" id="Phobius"/>
    </source>
</evidence>
<name>A0AAV2PYP7_MEGNR</name>
<dbReference type="PANTHER" id="PTHR11360:SF306">
    <property type="entry name" value="RE01051P"/>
    <property type="match status" value="1"/>
</dbReference>
<keyword evidence="3" id="KW-1185">Reference proteome</keyword>
<protein>
    <submittedName>
        <fullName evidence="2">Uncharacterized protein</fullName>
    </submittedName>
</protein>
<feature type="transmembrane region" description="Helical" evidence="1">
    <location>
        <begin position="39"/>
        <end position="68"/>
    </location>
</feature>
<feature type="transmembrane region" description="Helical" evidence="1">
    <location>
        <begin position="131"/>
        <end position="155"/>
    </location>
</feature>
<keyword evidence="1" id="KW-1133">Transmembrane helix</keyword>
<dbReference type="EMBL" id="CAXKWB010002610">
    <property type="protein sequence ID" value="CAL4067275.1"/>
    <property type="molecule type" value="Genomic_DNA"/>
</dbReference>
<feature type="transmembrane region" description="Helical" evidence="1">
    <location>
        <begin position="185"/>
        <end position="217"/>
    </location>
</feature>
<feature type="non-terminal residue" evidence="2">
    <location>
        <position position="387"/>
    </location>
</feature>
<dbReference type="SUPFAM" id="SSF103473">
    <property type="entry name" value="MFS general substrate transporter"/>
    <property type="match status" value="1"/>
</dbReference>
<comment type="caution">
    <text evidence="2">The sequence shown here is derived from an EMBL/GenBank/DDBJ whole genome shotgun (WGS) entry which is preliminary data.</text>
</comment>
<dbReference type="InterPro" id="IPR050327">
    <property type="entry name" value="Proton-linked_MCT"/>
</dbReference>
<feature type="transmembrane region" description="Helical" evidence="1">
    <location>
        <begin position="105"/>
        <end position="124"/>
    </location>
</feature>
<feature type="transmembrane region" description="Helical" evidence="1">
    <location>
        <begin position="338"/>
        <end position="353"/>
    </location>
</feature>
<keyword evidence="1" id="KW-0472">Membrane</keyword>
<dbReference type="GO" id="GO:0008028">
    <property type="term" value="F:monocarboxylic acid transmembrane transporter activity"/>
    <property type="evidence" value="ECO:0007669"/>
    <property type="project" value="TreeGrafter"/>
</dbReference>
<feature type="transmembrane region" description="Helical" evidence="1">
    <location>
        <begin position="267"/>
        <end position="288"/>
    </location>
</feature>
<evidence type="ECO:0000313" key="3">
    <source>
        <dbReference type="Proteomes" id="UP001497623"/>
    </source>
</evidence>
<reference evidence="2 3" key="1">
    <citation type="submission" date="2024-05" db="EMBL/GenBank/DDBJ databases">
        <authorList>
            <person name="Wallberg A."/>
        </authorList>
    </citation>
    <scope>NUCLEOTIDE SEQUENCE [LARGE SCALE GENOMIC DNA]</scope>
</reference>
<accession>A0AAV2PYP7</accession>
<dbReference type="Gene3D" id="1.20.1250.20">
    <property type="entry name" value="MFS general substrate transporter like domains"/>
    <property type="match status" value="2"/>
</dbReference>